<accession>A0ABP9HCK1</accession>
<evidence type="ECO:0000313" key="1">
    <source>
        <dbReference type="EMBL" id="GAA4967376.1"/>
    </source>
</evidence>
<protein>
    <submittedName>
        <fullName evidence="1">Uncharacterized protein</fullName>
    </submittedName>
</protein>
<reference evidence="2" key="1">
    <citation type="journal article" date="2019" name="Int. J. Syst. Evol. Microbiol.">
        <title>The Global Catalogue of Microorganisms (GCM) 10K type strain sequencing project: providing services to taxonomists for standard genome sequencing and annotation.</title>
        <authorList>
            <consortium name="The Broad Institute Genomics Platform"/>
            <consortium name="The Broad Institute Genome Sequencing Center for Infectious Disease"/>
            <person name="Wu L."/>
            <person name="Ma J."/>
        </authorList>
    </citation>
    <scope>NUCLEOTIDE SEQUENCE [LARGE SCALE GENOMIC DNA]</scope>
    <source>
        <strain evidence="2">JCM 17986</strain>
    </source>
</reference>
<comment type="caution">
    <text evidence="1">The sequence shown here is derived from an EMBL/GenBank/DDBJ whole genome shotgun (WGS) entry which is preliminary data.</text>
</comment>
<organism evidence="1 2">
    <name type="scientific">Yinghuangia aomiensis</name>
    <dbReference type="NCBI Taxonomy" id="676205"/>
    <lineage>
        <taxon>Bacteria</taxon>
        <taxon>Bacillati</taxon>
        <taxon>Actinomycetota</taxon>
        <taxon>Actinomycetes</taxon>
        <taxon>Kitasatosporales</taxon>
        <taxon>Streptomycetaceae</taxon>
        <taxon>Yinghuangia</taxon>
    </lineage>
</organism>
<dbReference type="EMBL" id="BAABHS010000011">
    <property type="protein sequence ID" value="GAA4967376.1"/>
    <property type="molecule type" value="Genomic_DNA"/>
</dbReference>
<gene>
    <name evidence="1" type="ORF">GCM10023205_35380</name>
</gene>
<evidence type="ECO:0000313" key="2">
    <source>
        <dbReference type="Proteomes" id="UP001500466"/>
    </source>
</evidence>
<keyword evidence="2" id="KW-1185">Reference proteome</keyword>
<sequence>MHDPLVAHVGGRRAYLHLLDGEPGLVQPGGQVADGLLGRHGNSSASTTWRRLMLPARRAAGLPGLVLGPTGYQSSSMYASVPTIVGMNGAASATVASPDAVSASAKAV</sequence>
<name>A0ABP9HCK1_9ACTN</name>
<dbReference type="Proteomes" id="UP001500466">
    <property type="component" value="Unassembled WGS sequence"/>
</dbReference>
<proteinExistence type="predicted"/>